<name>A0ABT2V313_9FIRM</name>
<evidence type="ECO:0000256" key="5">
    <source>
        <dbReference type="SAM" id="Phobius"/>
    </source>
</evidence>
<sequence length="327" mass="36996">MEIKTTIIIPNYNGLSFMEPCFESLKEQIVRDFKVLVVDNGSTDGSVEWLKEHRVPSIFLKENTGFSGAVNTGIRAADTPYVLLLNNDTRVEPGFVAAMERAMDQSPKIFSVSSRMIQMYHPELLDDAGDMYSILGWAYQRGVGRSVNLYQKSCRVFSACAGAAIYRRAVFDEIGLFDELHFAYLEDIDVGWRAKLYGYDNVYCPDAAVYHVGSGTSGSRYNSFKVRLAARNCIYLNYKNMPGWQILLNAPFLLAGIFVKYLFFVKNGFGGDYVSGLKEGIRTRKQCCRVPGLLKRFGAELKVQFEMICGTGLYVYEFLRRQAAKRK</sequence>
<proteinExistence type="inferred from homology"/>
<keyword evidence="5" id="KW-0812">Transmembrane</keyword>
<comment type="caution">
    <text evidence="7">The sequence shown here is derived from an EMBL/GenBank/DDBJ whole genome shotgun (WGS) entry which is preliminary data.</text>
</comment>
<evidence type="ECO:0000256" key="2">
    <source>
        <dbReference type="ARBA" id="ARBA00006739"/>
    </source>
</evidence>
<dbReference type="RefSeq" id="WP_158360153.1">
    <property type="nucleotide sequence ID" value="NZ_JAOQJF010000044.1"/>
</dbReference>
<dbReference type="PANTHER" id="PTHR43179:SF12">
    <property type="entry name" value="GALACTOFURANOSYLTRANSFERASE GLFT2"/>
    <property type="match status" value="1"/>
</dbReference>
<organism evidence="7 8">
    <name type="scientific">Alitiscatomonas aceti</name>
    <dbReference type="NCBI Taxonomy" id="2981724"/>
    <lineage>
        <taxon>Bacteria</taxon>
        <taxon>Bacillati</taxon>
        <taxon>Bacillota</taxon>
        <taxon>Clostridia</taxon>
        <taxon>Lachnospirales</taxon>
        <taxon>Lachnospiraceae</taxon>
        <taxon>Alitiscatomonas</taxon>
    </lineage>
</organism>
<comment type="pathway">
    <text evidence="1">Cell wall biogenesis; cell wall polysaccharide biosynthesis.</text>
</comment>
<keyword evidence="3" id="KW-0328">Glycosyltransferase</keyword>
<evidence type="ECO:0000256" key="4">
    <source>
        <dbReference type="ARBA" id="ARBA00022679"/>
    </source>
</evidence>
<evidence type="ECO:0000313" key="7">
    <source>
        <dbReference type="EMBL" id="MCU6801217.1"/>
    </source>
</evidence>
<dbReference type="Pfam" id="PF00535">
    <property type="entry name" value="Glycos_transf_2"/>
    <property type="match status" value="1"/>
</dbReference>
<dbReference type="InterPro" id="IPR029044">
    <property type="entry name" value="Nucleotide-diphossugar_trans"/>
</dbReference>
<dbReference type="Proteomes" id="UP001652395">
    <property type="component" value="Unassembled WGS sequence"/>
</dbReference>
<dbReference type="InterPro" id="IPR001173">
    <property type="entry name" value="Glyco_trans_2-like"/>
</dbReference>
<protein>
    <submittedName>
        <fullName evidence="7">Glycosyltransferase family 2 protein</fullName>
    </submittedName>
</protein>
<comment type="similarity">
    <text evidence="2">Belongs to the glycosyltransferase 2 family.</text>
</comment>
<evidence type="ECO:0000259" key="6">
    <source>
        <dbReference type="Pfam" id="PF00535"/>
    </source>
</evidence>
<keyword evidence="4" id="KW-0808">Transferase</keyword>
<dbReference type="CDD" id="cd04186">
    <property type="entry name" value="GT_2_like_c"/>
    <property type="match status" value="1"/>
</dbReference>
<gene>
    <name evidence="7" type="ORF">OCV69_14995</name>
</gene>
<keyword evidence="5" id="KW-0472">Membrane</keyword>
<feature type="domain" description="Glycosyltransferase 2-like" evidence="6">
    <location>
        <begin position="6"/>
        <end position="175"/>
    </location>
</feature>
<keyword evidence="5" id="KW-1133">Transmembrane helix</keyword>
<evidence type="ECO:0000313" key="8">
    <source>
        <dbReference type="Proteomes" id="UP001652395"/>
    </source>
</evidence>
<accession>A0ABT2V313</accession>
<reference evidence="7 8" key="1">
    <citation type="journal article" date="2021" name="ISME Commun">
        <title>Automated analysis of genomic sequences facilitates high-throughput and comprehensive description of bacteria.</title>
        <authorList>
            <person name="Hitch T.C.A."/>
        </authorList>
    </citation>
    <scope>NUCLEOTIDE SEQUENCE [LARGE SCALE GENOMIC DNA]</scope>
    <source>
        <strain evidence="8">f_CCE</strain>
    </source>
</reference>
<evidence type="ECO:0000256" key="3">
    <source>
        <dbReference type="ARBA" id="ARBA00022676"/>
    </source>
</evidence>
<keyword evidence="8" id="KW-1185">Reference proteome</keyword>
<dbReference type="SUPFAM" id="SSF53448">
    <property type="entry name" value="Nucleotide-diphospho-sugar transferases"/>
    <property type="match status" value="1"/>
</dbReference>
<dbReference type="Gene3D" id="3.90.550.10">
    <property type="entry name" value="Spore Coat Polysaccharide Biosynthesis Protein SpsA, Chain A"/>
    <property type="match status" value="1"/>
</dbReference>
<evidence type="ECO:0000256" key="1">
    <source>
        <dbReference type="ARBA" id="ARBA00004776"/>
    </source>
</evidence>
<feature type="transmembrane region" description="Helical" evidence="5">
    <location>
        <begin position="246"/>
        <end position="264"/>
    </location>
</feature>
<dbReference type="EMBL" id="JAOQJF010000044">
    <property type="protein sequence ID" value="MCU6801217.1"/>
    <property type="molecule type" value="Genomic_DNA"/>
</dbReference>
<dbReference type="PANTHER" id="PTHR43179">
    <property type="entry name" value="RHAMNOSYLTRANSFERASE WBBL"/>
    <property type="match status" value="1"/>
</dbReference>